<dbReference type="STRING" id="1416801.SAMN05192553_101742"/>
<dbReference type="AlphaFoldDB" id="A0A1H6UIE2"/>
<keyword evidence="3" id="KW-1185">Reference proteome</keyword>
<evidence type="ECO:0000313" key="3">
    <source>
        <dbReference type="Proteomes" id="UP000199403"/>
    </source>
</evidence>
<dbReference type="InterPro" id="IPR001466">
    <property type="entry name" value="Beta-lactam-related"/>
</dbReference>
<dbReference type="SUPFAM" id="SSF56601">
    <property type="entry name" value="beta-lactamase/transpeptidase-like"/>
    <property type="match status" value="1"/>
</dbReference>
<evidence type="ECO:0000259" key="1">
    <source>
        <dbReference type="Pfam" id="PF00144"/>
    </source>
</evidence>
<dbReference type="RefSeq" id="WP_092169564.1">
    <property type="nucleotide sequence ID" value="NZ_FNZH01000001.1"/>
</dbReference>
<accession>A0A1H6UIE2</accession>
<gene>
    <name evidence="2" type="ORF">SAMN05192553_101742</name>
</gene>
<proteinExistence type="predicted"/>
<dbReference type="Pfam" id="PF00144">
    <property type="entry name" value="Beta-lactamase"/>
    <property type="match status" value="1"/>
</dbReference>
<feature type="domain" description="Beta-lactamase-related" evidence="1">
    <location>
        <begin position="67"/>
        <end position="365"/>
    </location>
</feature>
<organism evidence="2 3">
    <name type="scientific">Cyclobacterium xiamenense</name>
    <dbReference type="NCBI Taxonomy" id="1297121"/>
    <lineage>
        <taxon>Bacteria</taxon>
        <taxon>Pseudomonadati</taxon>
        <taxon>Bacteroidota</taxon>
        <taxon>Cytophagia</taxon>
        <taxon>Cytophagales</taxon>
        <taxon>Cyclobacteriaceae</taxon>
        <taxon>Cyclobacterium</taxon>
    </lineage>
</organism>
<dbReference type="InterPro" id="IPR012338">
    <property type="entry name" value="Beta-lactam/transpept-like"/>
</dbReference>
<reference evidence="3" key="1">
    <citation type="submission" date="2016-10" db="EMBL/GenBank/DDBJ databases">
        <authorList>
            <person name="Varghese N."/>
            <person name="Submissions S."/>
        </authorList>
    </citation>
    <scope>NUCLEOTIDE SEQUENCE [LARGE SCALE GENOMIC DNA]</scope>
    <source>
        <strain evidence="3">IBRC-M 10761</strain>
    </source>
</reference>
<dbReference type="OrthoDB" id="9797709at2"/>
<dbReference type="Proteomes" id="UP000199403">
    <property type="component" value="Unassembled WGS sequence"/>
</dbReference>
<evidence type="ECO:0000313" key="2">
    <source>
        <dbReference type="EMBL" id="SEI89577.1"/>
    </source>
</evidence>
<dbReference type="Gene3D" id="3.40.710.10">
    <property type="entry name" value="DD-peptidase/beta-lactamase superfamily"/>
    <property type="match status" value="1"/>
</dbReference>
<dbReference type="PANTHER" id="PTHR46825">
    <property type="entry name" value="D-ALANYL-D-ALANINE-CARBOXYPEPTIDASE/ENDOPEPTIDASE AMPH"/>
    <property type="match status" value="1"/>
</dbReference>
<dbReference type="EMBL" id="FNZH01000001">
    <property type="protein sequence ID" value="SEI89577.1"/>
    <property type="molecule type" value="Genomic_DNA"/>
</dbReference>
<sequence length="381" mass="42916">MKKLGLLIIGVILAIAVLAQEDHEKTISRVDKLLDKQLKNENIHNLFLTLYSPSADFEWHTAKGKFKDGEVVTTEHPFYTASVGKTFTATAIGLLVDQGLIGFEDRIAQYLPASMIEDLHILNGINYKDSITVTHLLQHTSGLPDYFGEETLDGSPSMFDLIMMKPNHLWEPAELITFAKDHFYPSFAPGHGYSYTDTEYVLLGIIIEKVSGIRLHEFFNQHLFRPLEMDQTYLNTRSEPNKPSLKMAEMYADDYEISQLRSLSADWAGGAIVSTGKDLIKFQMALMNGELVSKETLTTMQSWTYETKGMEYGYGLRKIDFKELSPVLPNWTVIGHSGLNGTSMYYCPELDIYLAGTLNQLSASKDAVILMVKVLMLCKKI</sequence>
<dbReference type="PANTHER" id="PTHR46825:SF9">
    <property type="entry name" value="BETA-LACTAMASE-RELATED DOMAIN-CONTAINING PROTEIN"/>
    <property type="match status" value="1"/>
</dbReference>
<name>A0A1H6UIE2_9BACT</name>
<protein>
    <submittedName>
        <fullName evidence="2">CubicO group peptidase, beta-lactamase class C family</fullName>
    </submittedName>
</protein>
<dbReference type="InterPro" id="IPR050491">
    <property type="entry name" value="AmpC-like"/>
</dbReference>